<keyword evidence="2 5" id="KW-0812">Transmembrane</keyword>
<dbReference type="InterPro" id="IPR036259">
    <property type="entry name" value="MFS_trans_sf"/>
</dbReference>
<dbReference type="Gene3D" id="1.20.1250.20">
    <property type="entry name" value="MFS general substrate transporter like domains"/>
    <property type="match status" value="1"/>
</dbReference>
<feature type="transmembrane region" description="Helical" evidence="5">
    <location>
        <begin position="325"/>
        <end position="345"/>
    </location>
</feature>
<dbReference type="InterPro" id="IPR011701">
    <property type="entry name" value="MFS"/>
</dbReference>
<feature type="transmembrane region" description="Helical" evidence="5">
    <location>
        <begin position="292"/>
        <end position="313"/>
    </location>
</feature>
<evidence type="ECO:0000256" key="3">
    <source>
        <dbReference type="ARBA" id="ARBA00022989"/>
    </source>
</evidence>
<dbReference type="GO" id="GO:0005886">
    <property type="term" value="C:plasma membrane"/>
    <property type="evidence" value="ECO:0007669"/>
    <property type="project" value="UniProtKB-SubCell"/>
</dbReference>
<accession>A0A1M4E5X0</accession>
<dbReference type="AlphaFoldDB" id="A0A1M4E5X0"/>
<reference evidence="7" key="1">
    <citation type="submission" date="2016-04" db="EMBL/GenBank/DDBJ databases">
        <authorList>
            <person name="Evans L.H."/>
            <person name="Alamgir A."/>
            <person name="Owens N."/>
            <person name="Weber N.D."/>
            <person name="Virtaneva K."/>
            <person name="Barbian K."/>
            <person name="Babar A."/>
            <person name="Rosenke K."/>
        </authorList>
    </citation>
    <scope>NUCLEOTIDE SEQUENCE</scope>
    <source>
        <strain evidence="7">Nono1</strain>
    </source>
</reference>
<feature type="transmembrane region" description="Helical" evidence="5">
    <location>
        <begin position="201"/>
        <end position="221"/>
    </location>
</feature>
<evidence type="ECO:0000256" key="1">
    <source>
        <dbReference type="ARBA" id="ARBA00004651"/>
    </source>
</evidence>
<feature type="transmembrane region" description="Helical" evidence="5">
    <location>
        <begin position="388"/>
        <end position="408"/>
    </location>
</feature>
<feature type="transmembrane region" description="Helical" evidence="5">
    <location>
        <begin position="114"/>
        <end position="134"/>
    </location>
</feature>
<evidence type="ECO:0000256" key="2">
    <source>
        <dbReference type="ARBA" id="ARBA00022692"/>
    </source>
</evidence>
<feature type="transmembrane region" description="Helical" evidence="5">
    <location>
        <begin position="43"/>
        <end position="68"/>
    </location>
</feature>
<evidence type="ECO:0000256" key="4">
    <source>
        <dbReference type="ARBA" id="ARBA00023136"/>
    </source>
</evidence>
<keyword evidence="3 5" id="KW-1133">Transmembrane helix</keyword>
<feature type="transmembrane region" description="Helical" evidence="5">
    <location>
        <begin position="174"/>
        <end position="195"/>
    </location>
</feature>
<feature type="transmembrane region" description="Helical" evidence="5">
    <location>
        <begin position="259"/>
        <end position="280"/>
    </location>
</feature>
<sequence>MAEERPDSDALAVDAAASRPVTAPGADQADLAAPPLQRIGAGYLALLMTAGFGASIALMVPLTYALAVRISEIAPGQEEVLGYVTGAAQLVYLVLSPLIGMWSDRTRSRYGRRAPFMVAGSVLGLAALAVVAVAPTVPLIGLGWVFGMIGWSVAGGAIQTLQADHVPEEQRGRVSALTGLTTQIAPVIGIGVAYAVSSSTFLVFMVPGLIGFVMIVLLPLLKSEGSSYELVRSTGVSARELFASFVFNPRKYPDFGWNWLGRFIFFMGLYFNTTFGTFFYAQRLDLPVKEVAGVVASIGILGVVAASVGALAGGFLSDKLRRRKLFTFIGSLLFVAGACVDAFAYSLPPLIAGAVLMQLAIAVFAAVDQAIVFAVLPDRAQAGRYMAVVAFAQKIPSAIAPLAAPFIITAGMTGAERNYTLLYLTGAVLALAGGLLILLKVKSVR</sequence>
<dbReference type="PANTHER" id="PTHR23528:SF1">
    <property type="entry name" value="MAJOR FACILITATOR SUPERFAMILY (MFS) PROFILE DOMAIN-CONTAINING PROTEIN"/>
    <property type="match status" value="1"/>
</dbReference>
<dbReference type="SUPFAM" id="SSF103473">
    <property type="entry name" value="MFS general substrate transporter"/>
    <property type="match status" value="1"/>
</dbReference>
<dbReference type="GO" id="GO:0022857">
    <property type="term" value="F:transmembrane transporter activity"/>
    <property type="evidence" value="ECO:0007669"/>
    <property type="project" value="InterPro"/>
</dbReference>
<feature type="transmembrane region" description="Helical" evidence="5">
    <location>
        <begin position="351"/>
        <end position="376"/>
    </location>
</feature>
<organism evidence="7">
    <name type="scientific">Nonomuraea gerenzanensis</name>
    <dbReference type="NCBI Taxonomy" id="93944"/>
    <lineage>
        <taxon>Bacteria</taxon>
        <taxon>Bacillati</taxon>
        <taxon>Actinomycetota</taxon>
        <taxon>Actinomycetes</taxon>
        <taxon>Streptosporangiales</taxon>
        <taxon>Streptosporangiaceae</taxon>
        <taxon>Nonomuraea</taxon>
    </lineage>
</organism>
<comment type="subcellular location">
    <subcellularLocation>
        <location evidence="1">Cell membrane</location>
        <topology evidence="1">Multi-pass membrane protein</topology>
    </subcellularLocation>
</comment>
<gene>
    <name evidence="7" type="ORF">BN4615_P3752</name>
</gene>
<feature type="transmembrane region" description="Helical" evidence="5">
    <location>
        <begin position="80"/>
        <end position="102"/>
    </location>
</feature>
<dbReference type="InterPro" id="IPR020846">
    <property type="entry name" value="MFS_dom"/>
</dbReference>
<dbReference type="PANTHER" id="PTHR23528">
    <property type="match status" value="1"/>
</dbReference>
<feature type="transmembrane region" description="Helical" evidence="5">
    <location>
        <begin position="420"/>
        <end position="439"/>
    </location>
</feature>
<dbReference type="EMBL" id="LT559118">
    <property type="protein sequence ID" value="SBO94236.1"/>
    <property type="molecule type" value="Genomic_DNA"/>
</dbReference>
<name>A0A1M4E5X0_9ACTN</name>
<dbReference type="PROSITE" id="PS50850">
    <property type="entry name" value="MFS"/>
    <property type="match status" value="1"/>
</dbReference>
<dbReference type="CDD" id="cd06174">
    <property type="entry name" value="MFS"/>
    <property type="match status" value="1"/>
</dbReference>
<dbReference type="RefSeq" id="WP_225273381.1">
    <property type="nucleotide sequence ID" value="NZ_CP084058.1"/>
</dbReference>
<keyword evidence="4 5" id="KW-0472">Membrane</keyword>
<protein>
    <submittedName>
        <fullName evidence="7">Major facilitator superfamily MFS_1</fullName>
    </submittedName>
</protein>
<feature type="domain" description="Major facilitator superfamily (MFS) profile" evidence="6">
    <location>
        <begin position="43"/>
        <end position="445"/>
    </location>
</feature>
<feature type="transmembrane region" description="Helical" evidence="5">
    <location>
        <begin position="140"/>
        <end position="162"/>
    </location>
</feature>
<proteinExistence type="predicted"/>
<evidence type="ECO:0000256" key="5">
    <source>
        <dbReference type="SAM" id="Phobius"/>
    </source>
</evidence>
<evidence type="ECO:0000313" key="7">
    <source>
        <dbReference type="EMBL" id="SBO94236.1"/>
    </source>
</evidence>
<dbReference type="Pfam" id="PF07690">
    <property type="entry name" value="MFS_1"/>
    <property type="match status" value="1"/>
</dbReference>
<evidence type="ECO:0000259" key="6">
    <source>
        <dbReference type="PROSITE" id="PS50850"/>
    </source>
</evidence>